<dbReference type="Proteomes" id="UP001476950">
    <property type="component" value="Unassembled WGS sequence"/>
</dbReference>
<evidence type="ECO:0000313" key="2">
    <source>
        <dbReference type="Proteomes" id="UP001476950"/>
    </source>
</evidence>
<organism evidence="1 2">
    <name type="scientific">Stenomitos frigidus AS-A4</name>
    <dbReference type="NCBI Taxonomy" id="2933935"/>
    <lineage>
        <taxon>Bacteria</taxon>
        <taxon>Bacillati</taxon>
        <taxon>Cyanobacteriota</taxon>
        <taxon>Cyanophyceae</taxon>
        <taxon>Leptolyngbyales</taxon>
        <taxon>Leptolyngbyaceae</taxon>
        <taxon>Stenomitos</taxon>
    </lineage>
</organism>
<accession>A0ABV0KGS9</accession>
<name>A0ABV0KGS9_9CYAN</name>
<proteinExistence type="predicted"/>
<dbReference type="Pfam" id="PF01257">
    <property type="entry name" value="2Fe-2S_thioredx"/>
    <property type="match status" value="1"/>
</dbReference>
<protein>
    <submittedName>
        <fullName evidence="1">(2Fe-2S) ferredoxin domain-containing protein</fullName>
    </submittedName>
</protein>
<dbReference type="Gene3D" id="3.40.30.10">
    <property type="entry name" value="Glutaredoxin"/>
    <property type="match status" value="1"/>
</dbReference>
<reference evidence="1 2" key="1">
    <citation type="submission" date="2022-04" db="EMBL/GenBank/DDBJ databases">
        <title>Positive selection, recombination, and allopatry shape intraspecific diversity of widespread and dominant cyanobacteria.</title>
        <authorList>
            <person name="Wei J."/>
            <person name="Shu W."/>
            <person name="Hu C."/>
        </authorList>
    </citation>
    <scope>NUCLEOTIDE SEQUENCE [LARGE SCALE GENOMIC DNA]</scope>
    <source>
        <strain evidence="1 2">AS-A4</strain>
    </source>
</reference>
<dbReference type="SUPFAM" id="SSF52833">
    <property type="entry name" value="Thioredoxin-like"/>
    <property type="match status" value="1"/>
</dbReference>
<comment type="caution">
    <text evidence="1">The sequence shown here is derived from an EMBL/GenBank/DDBJ whole genome shotgun (WGS) entry which is preliminary data.</text>
</comment>
<evidence type="ECO:0000313" key="1">
    <source>
        <dbReference type="EMBL" id="MEP1058405.1"/>
    </source>
</evidence>
<dbReference type="InterPro" id="IPR036249">
    <property type="entry name" value="Thioredoxin-like_sf"/>
</dbReference>
<gene>
    <name evidence="1" type="ORF">NDI38_08130</name>
</gene>
<dbReference type="RefSeq" id="WP_431192540.1">
    <property type="nucleotide sequence ID" value="NZ_JAMPLM010000005.1"/>
</dbReference>
<sequence>MTAFQTHPVPDYTAKQTGCLGQCGNGPMVLVLPDNVWYCRVQPEEVPAVVERHLRGGQPIRAMLSPHFHENSPKDPKT</sequence>
<dbReference type="CDD" id="cd02980">
    <property type="entry name" value="TRX_Fd_family"/>
    <property type="match status" value="1"/>
</dbReference>
<keyword evidence="2" id="KW-1185">Reference proteome</keyword>
<dbReference type="EMBL" id="JAMPLM010000005">
    <property type="protein sequence ID" value="MEP1058405.1"/>
    <property type="molecule type" value="Genomic_DNA"/>
</dbReference>